<accession>A0A419WJ27</accession>
<name>A0A419WJ27_9EURY</name>
<keyword evidence="2" id="KW-0472">Membrane</keyword>
<evidence type="ECO:0000313" key="3">
    <source>
        <dbReference type="EMBL" id="RKD95437.1"/>
    </source>
</evidence>
<proteinExistence type="predicted"/>
<feature type="region of interest" description="Disordered" evidence="1">
    <location>
        <begin position="149"/>
        <end position="172"/>
    </location>
</feature>
<comment type="caution">
    <text evidence="3">The sequence shown here is derived from an EMBL/GenBank/DDBJ whole genome shotgun (WGS) entry which is preliminary data.</text>
</comment>
<evidence type="ECO:0000256" key="2">
    <source>
        <dbReference type="SAM" id="Phobius"/>
    </source>
</evidence>
<feature type="compositionally biased region" description="Basic and acidic residues" evidence="1">
    <location>
        <begin position="150"/>
        <end position="165"/>
    </location>
</feature>
<keyword evidence="4" id="KW-1185">Reference proteome</keyword>
<reference evidence="3 4" key="1">
    <citation type="submission" date="2018-09" db="EMBL/GenBank/DDBJ databases">
        <title>Genomic Encyclopedia of Archaeal and Bacterial Type Strains, Phase II (KMG-II): from individual species to whole genera.</title>
        <authorList>
            <person name="Goeker M."/>
        </authorList>
    </citation>
    <scope>NUCLEOTIDE SEQUENCE [LARGE SCALE GENOMIC DNA]</scope>
    <source>
        <strain evidence="3 4">DSM 13151</strain>
    </source>
</reference>
<evidence type="ECO:0000313" key="4">
    <source>
        <dbReference type="Proteomes" id="UP000283805"/>
    </source>
</evidence>
<dbReference type="EMBL" id="RAPO01000002">
    <property type="protein sequence ID" value="RKD95437.1"/>
    <property type="molecule type" value="Genomic_DNA"/>
</dbReference>
<dbReference type="Proteomes" id="UP000283805">
    <property type="component" value="Unassembled WGS sequence"/>
</dbReference>
<dbReference type="RefSeq" id="WP_120244708.1">
    <property type="nucleotide sequence ID" value="NZ_RAPO01000002.1"/>
</dbReference>
<organism evidence="3 4">
    <name type="scientific">Halopiger aswanensis</name>
    <dbReference type="NCBI Taxonomy" id="148449"/>
    <lineage>
        <taxon>Archaea</taxon>
        <taxon>Methanobacteriati</taxon>
        <taxon>Methanobacteriota</taxon>
        <taxon>Stenosarchaea group</taxon>
        <taxon>Halobacteria</taxon>
        <taxon>Halobacteriales</taxon>
        <taxon>Natrialbaceae</taxon>
        <taxon>Halopiger</taxon>
    </lineage>
</organism>
<protein>
    <submittedName>
        <fullName evidence="3">Uncharacterized protein</fullName>
    </submittedName>
</protein>
<keyword evidence="2" id="KW-1133">Transmembrane helix</keyword>
<evidence type="ECO:0000256" key="1">
    <source>
        <dbReference type="SAM" id="MobiDB-lite"/>
    </source>
</evidence>
<gene>
    <name evidence="3" type="ORF">ATJ93_2291</name>
</gene>
<sequence>MLDRIPVGELSLLIALVAALPYLIKLCLYYGWQPAIDVSYDTVLKIRNGSNVRVHATTEYHLDPQIHERAVSELATNRRREPLFESEKLVIEDEESRLVPGTTNGIPLTLEPDTSLRLRLYPRVHLSEFGLPRFYGDVELRPLEYTIEATHSRDDEDGTARRSEDVIESGPQ</sequence>
<keyword evidence="2" id="KW-0812">Transmembrane</keyword>
<feature type="transmembrane region" description="Helical" evidence="2">
    <location>
        <begin position="12"/>
        <end position="32"/>
    </location>
</feature>
<dbReference type="AlphaFoldDB" id="A0A419WJ27"/>
<dbReference type="OrthoDB" id="373426at2157"/>